<dbReference type="RefSeq" id="WP_171006746.1">
    <property type="nucleotide sequence ID" value="NZ_SULI01000001.1"/>
</dbReference>
<gene>
    <name evidence="1" type="ORF">FAP39_00135</name>
</gene>
<dbReference type="Pfam" id="PF20330">
    <property type="entry name" value="DUF6625"/>
    <property type="match status" value="1"/>
</dbReference>
<dbReference type="EMBL" id="SULI01000001">
    <property type="protein sequence ID" value="TKZ22320.1"/>
    <property type="molecule type" value="Genomic_DNA"/>
</dbReference>
<evidence type="ECO:0000313" key="1">
    <source>
        <dbReference type="EMBL" id="TKZ22320.1"/>
    </source>
</evidence>
<sequence length="291" mass="33829">MMAHSVVLFSPWFGPWPEWINLHMESIRYNPGITWIFPTDQPPPENAPPNCQFLSMSLQDFVDRAAEVSGLDLTANSAYKICDYRPMIGEMFEPTLTSCTHFGYTDLDVIYGDLSVELSSERLASYDVISSHAALQSGHMSLFKNTKKLRRAFRTVPGWRKDIASPDHTGFDERRFGRWIPNKWWRLFPRYRVLWSEWYSTPEGHYNWIDDVPQHPSEWVWKDGVLRNTADGDRQFAYLHFMNWRSGQYRRDGAAAPWQNLDHILHTDWQTACANGFTISPLGIHALSARI</sequence>
<dbReference type="AlphaFoldDB" id="A0A4U7N8N5"/>
<comment type="caution">
    <text evidence="1">The sequence shown here is derived from an EMBL/GenBank/DDBJ whole genome shotgun (WGS) entry which is preliminary data.</text>
</comment>
<keyword evidence="2" id="KW-1185">Reference proteome</keyword>
<reference evidence="1 2" key="1">
    <citation type="submission" date="2019-04" db="EMBL/GenBank/DDBJ databases">
        <title>Genome sequence of Pelagicola litoralis CL-ES2.</title>
        <authorList>
            <person name="Cao J."/>
        </authorList>
    </citation>
    <scope>NUCLEOTIDE SEQUENCE [LARGE SCALE GENOMIC DNA]</scope>
    <source>
        <strain evidence="1 2">CL-ES2</strain>
    </source>
</reference>
<accession>A0A4U7N8N5</accession>
<dbReference type="InterPro" id="IPR046733">
    <property type="entry name" value="DUF6625"/>
</dbReference>
<evidence type="ECO:0000313" key="2">
    <source>
        <dbReference type="Proteomes" id="UP000306575"/>
    </source>
</evidence>
<proteinExistence type="predicted"/>
<name>A0A4U7N8N5_9RHOB</name>
<evidence type="ECO:0008006" key="3">
    <source>
        <dbReference type="Google" id="ProtNLM"/>
    </source>
</evidence>
<organism evidence="1 2">
    <name type="scientific">Shimia litoralis</name>
    <dbReference type="NCBI Taxonomy" id="420403"/>
    <lineage>
        <taxon>Bacteria</taxon>
        <taxon>Pseudomonadati</taxon>
        <taxon>Pseudomonadota</taxon>
        <taxon>Alphaproteobacteria</taxon>
        <taxon>Rhodobacterales</taxon>
        <taxon>Roseobacteraceae</taxon>
    </lineage>
</organism>
<protein>
    <recommendedName>
        <fullName evidence="3">Glycosyl transferase</fullName>
    </recommendedName>
</protein>
<dbReference type="Proteomes" id="UP000306575">
    <property type="component" value="Unassembled WGS sequence"/>
</dbReference>